<name>A0ABT7XPN4_9NEIS</name>
<accession>A0ABT7XPN4</accession>
<keyword evidence="1" id="KW-1133">Transmembrane helix</keyword>
<keyword evidence="3" id="KW-1185">Reference proteome</keyword>
<evidence type="ECO:0000256" key="1">
    <source>
        <dbReference type="SAM" id="Phobius"/>
    </source>
</evidence>
<dbReference type="Proteomes" id="UP001168540">
    <property type="component" value="Unassembled WGS sequence"/>
</dbReference>
<keyword evidence="1" id="KW-0472">Membrane</keyword>
<proteinExistence type="predicted"/>
<protein>
    <submittedName>
        <fullName evidence="2">Uncharacterized protein</fullName>
    </submittedName>
</protein>
<reference evidence="2" key="1">
    <citation type="submission" date="2023-06" db="EMBL/GenBank/DDBJ databases">
        <authorList>
            <person name="Zhang S."/>
        </authorList>
    </citation>
    <scope>NUCLEOTIDE SEQUENCE</scope>
    <source>
        <strain evidence="2">SG2303</strain>
    </source>
</reference>
<organism evidence="2 3">
    <name type="scientific">Crenobacter oryzisoli</name>
    <dbReference type="NCBI Taxonomy" id="3056844"/>
    <lineage>
        <taxon>Bacteria</taxon>
        <taxon>Pseudomonadati</taxon>
        <taxon>Pseudomonadota</taxon>
        <taxon>Betaproteobacteria</taxon>
        <taxon>Neisseriales</taxon>
        <taxon>Neisseriaceae</taxon>
        <taxon>Crenobacter</taxon>
    </lineage>
</organism>
<feature type="transmembrane region" description="Helical" evidence="1">
    <location>
        <begin position="12"/>
        <end position="42"/>
    </location>
</feature>
<evidence type="ECO:0000313" key="2">
    <source>
        <dbReference type="EMBL" id="MDN0075757.1"/>
    </source>
</evidence>
<gene>
    <name evidence="2" type="ORF">QU481_12765</name>
</gene>
<keyword evidence="1" id="KW-0812">Transmembrane</keyword>
<comment type="caution">
    <text evidence="2">The sequence shown here is derived from an EMBL/GenBank/DDBJ whole genome shotgun (WGS) entry which is preliminary data.</text>
</comment>
<sequence>MKINSQSLFGGAAILAVIFFATEAWPLLAVVLLVVFCGLVVADREQLAVIARDADTAAMFVDCHSQPLLSLDHFRGHELIGYRSGYPVYRTLAGRGAHWGLVGHEDEVDEMPRGAIRVFPGFIYRRLDD</sequence>
<dbReference type="RefSeq" id="WP_289830399.1">
    <property type="nucleotide sequence ID" value="NZ_JAUEDK010000021.1"/>
</dbReference>
<evidence type="ECO:0000313" key="3">
    <source>
        <dbReference type="Proteomes" id="UP001168540"/>
    </source>
</evidence>
<dbReference type="EMBL" id="JAUEDK010000021">
    <property type="protein sequence ID" value="MDN0075757.1"/>
    <property type="molecule type" value="Genomic_DNA"/>
</dbReference>